<reference evidence="2 3" key="1">
    <citation type="submission" date="2015-01" db="EMBL/GenBank/DDBJ databases">
        <title>The Genome Sequence of Exophiala xenobiotica CBS118157.</title>
        <authorList>
            <consortium name="The Broad Institute Genomics Platform"/>
            <person name="Cuomo C."/>
            <person name="de Hoog S."/>
            <person name="Gorbushina A."/>
            <person name="Stielow B."/>
            <person name="Teixiera M."/>
            <person name="Abouelleil A."/>
            <person name="Chapman S.B."/>
            <person name="Priest M."/>
            <person name="Young S.K."/>
            <person name="Wortman J."/>
            <person name="Nusbaum C."/>
            <person name="Birren B."/>
        </authorList>
    </citation>
    <scope>NUCLEOTIDE SEQUENCE [LARGE SCALE GENOMIC DNA]</scope>
    <source>
        <strain evidence="2 3">CBS 118157</strain>
    </source>
</reference>
<dbReference type="Proteomes" id="UP000054342">
    <property type="component" value="Unassembled WGS sequence"/>
</dbReference>
<name>A0A0D2FC16_9EURO</name>
<keyword evidence="1" id="KW-0732">Signal</keyword>
<dbReference type="RefSeq" id="XP_013318193.1">
    <property type="nucleotide sequence ID" value="XM_013462739.1"/>
</dbReference>
<feature type="chain" id="PRO_5002257516" evidence="1">
    <location>
        <begin position="26"/>
        <end position="220"/>
    </location>
</feature>
<proteinExistence type="predicted"/>
<accession>A0A0D2FC16</accession>
<feature type="signal peptide" evidence="1">
    <location>
        <begin position="1"/>
        <end position="25"/>
    </location>
</feature>
<dbReference type="HOGENOM" id="CLU_1256024_0_0_1"/>
<dbReference type="EMBL" id="KN847319">
    <property type="protein sequence ID" value="KIW57609.1"/>
    <property type="molecule type" value="Genomic_DNA"/>
</dbReference>
<organism evidence="2 3">
    <name type="scientific">Exophiala xenobiotica</name>
    <dbReference type="NCBI Taxonomy" id="348802"/>
    <lineage>
        <taxon>Eukaryota</taxon>
        <taxon>Fungi</taxon>
        <taxon>Dikarya</taxon>
        <taxon>Ascomycota</taxon>
        <taxon>Pezizomycotina</taxon>
        <taxon>Eurotiomycetes</taxon>
        <taxon>Chaetothyriomycetidae</taxon>
        <taxon>Chaetothyriales</taxon>
        <taxon>Herpotrichiellaceae</taxon>
        <taxon>Exophiala</taxon>
    </lineage>
</organism>
<gene>
    <name evidence="2" type="ORF">PV05_06148</name>
</gene>
<sequence>MTAMGRLILMGLGAFVLAGVAPALAADTTCSMVQQFSTAGTTECKVPANVRIVTFAVYGSGGGGGGGAGNSASDGGQGGTSNKITTFSVQVTPGEFITAQIGQGGAGGAGGIATTCTKCPAGSGGTGGLTRLQIPSQGFLSLAGGGGGTGATRNKGGNGGIGTARLRTDMQPIPGPVTSTGFCALVGASVGGQGGPGNPFGTGGQGSRGAPGCIELLFSS</sequence>
<evidence type="ECO:0000313" key="3">
    <source>
        <dbReference type="Proteomes" id="UP000054342"/>
    </source>
</evidence>
<protein>
    <submittedName>
        <fullName evidence="2">Uncharacterized protein</fullName>
    </submittedName>
</protein>
<dbReference type="GeneID" id="25328056"/>
<dbReference type="AlphaFoldDB" id="A0A0D2FC16"/>
<evidence type="ECO:0000256" key="1">
    <source>
        <dbReference type="SAM" id="SignalP"/>
    </source>
</evidence>
<keyword evidence="3" id="KW-1185">Reference proteome</keyword>
<evidence type="ECO:0000313" key="2">
    <source>
        <dbReference type="EMBL" id="KIW57609.1"/>
    </source>
</evidence>